<proteinExistence type="predicted"/>
<dbReference type="EMBL" id="GBXM01019415">
    <property type="protein sequence ID" value="JAH89162.1"/>
    <property type="molecule type" value="Transcribed_RNA"/>
</dbReference>
<sequence>MIRTAHTLPVRSQCCLHFLSLVIGPKLCRCVSRFLKIPTENVSISRRFKSDSQNHVITFFLLFF</sequence>
<protein>
    <submittedName>
        <fullName evidence="1">Uncharacterized protein</fullName>
    </submittedName>
</protein>
<accession>A0A0E9WFM4</accession>
<organism evidence="1">
    <name type="scientific">Anguilla anguilla</name>
    <name type="common">European freshwater eel</name>
    <name type="synonym">Muraena anguilla</name>
    <dbReference type="NCBI Taxonomy" id="7936"/>
    <lineage>
        <taxon>Eukaryota</taxon>
        <taxon>Metazoa</taxon>
        <taxon>Chordata</taxon>
        <taxon>Craniata</taxon>
        <taxon>Vertebrata</taxon>
        <taxon>Euteleostomi</taxon>
        <taxon>Actinopterygii</taxon>
        <taxon>Neopterygii</taxon>
        <taxon>Teleostei</taxon>
        <taxon>Anguilliformes</taxon>
        <taxon>Anguillidae</taxon>
        <taxon>Anguilla</taxon>
    </lineage>
</organism>
<reference evidence="1" key="1">
    <citation type="submission" date="2014-11" db="EMBL/GenBank/DDBJ databases">
        <authorList>
            <person name="Amaro Gonzalez C."/>
        </authorList>
    </citation>
    <scope>NUCLEOTIDE SEQUENCE</scope>
</reference>
<name>A0A0E9WFM4_ANGAN</name>
<dbReference type="AlphaFoldDB" id="A0A0E9WFM4"/>
<reference evidence="1" key="2">
    <citation type="journal article" date="2015" name="Fish Shellfish Immunol.">
        <title>Early steps in the European eel (Anguilla anguilla)-Vibrio vulnificus interaction in the gills: Role of the RtxA13 toxin.</title>
        <authorList>
            <person name="Callol A."/>
            <person name="Pajuelo D."/>
            <person name="Ebbesson L."/>
            <person name="Teles M."/>
            <person name="MacKenzie S."/>
            <person name="Amaro C."/>
        </authorList>
    </citation>
    <scope>NUCLEOTIDE SEQUENCE</scope>
</reference>
<evidence type="ECO:0000313" key="1">
    <source>
        <dbReference type="EMBL" id="JAH89162.1"/>
    </source>
</evidence>